<comment type="similarity">
    <text evidence="3">Belongs to the iron/ascorbate-dependent oxidoreductase family.</text>
</comment>
<gene>
    <name evidence="6" type="ORF">VNO78_02874</name>
</gene>
<evidence type="ECO:0000313" key="7">
    <source>
        <dbReference type="Proteomes" id="UP001386955"/>
    </source>
</evidence>
<keyword evidence="3" id="KW-0560">Oxidoreductase</keyword>
<dbReference type="Pfam" id="PF03171">
    <property type="entry name" value="2OG-FeII_Oxy"/>
    <property type="match status" value="1"/>
</dbReference>
<dbReference type="InterPro" id="IPR044861">
    <property type="entry name" value="IPNS-like_FE2OG_OXY"/>
</dbReference>
<keyword evidence="1 3" id="KW-0479">Metal-binding</keyword>
<dbReference type="PANTHER" id="PTHR47990">
    <property type="entry name" value="2-OXOGLUTARATE (2OG) AND FE(II)-DEPENDENT OXYGENASE SUPERFAMILY PROTEIN-RELATED"/>
    <property type="match status" value="1"/>
</dbReference>
<evidence type="ECO:0000256" key="3">
    <source>
        <dbReference type="RuleBase" id="RU003682"/>
    </source>
</evidence>
<accession>A0AAN9SZL8</accession>
<dbReference type="InterPro" id="IPR005123">
    <property type="entry name" value="Oxoglu/Fe-dep_dioxygenase_dom"/>
</dbReference>
<dbReference type="EMBL" id="JAYMYS010000001">
    <property type="protein sequence ID" value="KAK7411441.1"/>
    <property type="molecule type" value="Genomic_DNA"/>
</dbReference>
<name>A0AAN9SZL8_PSOTE</name>
<evidence type="ECO:0000313" key="6">
    <source>
        <dbReference type="EMBL" id="KAK7411441.1"/>
    </source>
</evidence>
<protein>
    <recommendedName>
        <fullName evidence="5">Fe2OG dioxygenase domain-containing protein</fullName>
    </recommendedName>
</protein>
<organism evidence="6 7">
    <name type="scientific">Psophocarpus tetragonolobus</name>
    <name type="common">Winged bean</name>
    <name type="synonym">Dolichos tetragonolobus</name>
    <dbReference type="NCBI Taxonomy" id="3891"/>
    <lineage>
        <taxon>Eukaryota</taxon>
        <taxon>Viridiplantae</taxon>
        <taxon>Streptophyta</taxon>
        <taxon>Embryophyta</taxon>
        <taxon>Tracheophyta</taxon>
        <taxon>Spermatophyta</taxon>
        <taxon>Magnoliopsida</taxon>
        <taxon>eudicotyledons</taxon>
        <taxon>Gunneridae</taxon>
        <taxon>Pentapetalae</taxon>
        <taxon>rosids</taxon>
        <taxon>fabids</taxon>
        <taxon>Fabales</taxon>
        <taxon>Fabaceae</taxon>
        <taxon>Papilionoideae</taxon>
        <taxon>50 kb inversion clade</taxon>
        <taxon>NPAAA clade</taxon>
        <taxon>indigoferoid/millettioid clade</taxon>
        <taxon>Phaseoleae</taxon>
        <taxon>Psophocarpus</taxon>
    </lineage>
</organism>
<dbReference type="Proteomes" id="UP001386955">
    <property type="component" value="Unassembled WGS sequence"/>
</dbReference>
<proteinExistence type="inferred from homology"/>
<dbReference type="GO" id="GO:0016491">
    <property type="term" value="F:oxidoreductase activity"/>
    <property type="evidence" value="ECO:0007669"/>
    <property type="project" value="UniProtKB-KW"/>
</dbReference>
<evidence type="ECO:0000256" key="2">
    <source>
        <dbReference type="ARBA" id="ARBA00023004"/>
    </source>
</evidence>
<comment type="caution">
    <text evidence="6">The sequence shown here is derived from an EMBL/GenBank/DDBJ whole genome shotgun (WGS) entry which is preliminary data.</text>
</comment>
<dbReference type="Pfam" id="PF14226">
    <property type="entry name" value="DIOX_N"/>
    <property type="match status" value="1"/>
</dbReference>
<feature type="domain" description="Fe2OG dioxygenase" evidence="5">
    <location>
        <begin position="187"/>
        <end position="285"/>
    </location>
</feature>
<reference evidence="6 7" key="1">
    <citation type="submission" date="2024-01" db="EMBL/GenBank/DDBJ databases">
        <title>The genomes of 5 underutilized Papilionoideae crops provide insights into root nodulation and disease resistanc.</title>
        <authorList>
            <person name="Jiang F."/>
        </authorList>
    </citation>
    <scope>NUCLEOTIDE SEQUENCE [LARGE SCALE GENOMIC DNA]</scope>
    <source>
        <strain evidence="6">DUOXIRENSHENG_FW03</strain>
        <tissue evidence="6">Leaves</tissue>
    </source>
</reference>
<dbReference type="PROSITE" id="PS51471">
    <property type="entry name" value="FE2OG_OXY"/>
    <property type="match status" value="1"/>
</dbReference>
<evidence type="ECO:0000256" key="1">
    <source>
        <dbReference type="ARBA" id="ARBA00022723"/>
    </source>
</evidence>
<dbReference type="SUPFAM" id="SSF51197">
    <property type="entry name" value="Clavaminate synthase-like"/>
    <property type="match status" value="1"/>
</dbReference>
<feature type="region of interest" description="Disordered" evidence="4">
    <location>
        <begin position="96"/>
        <end position="117"/>
    </location>
</feature>
<sequence length="343" mass="39443">MARPRPQGREREIGKRKRRETSAARDLEMGEASIPTIDLSPFLREDEDGKKKAMEVITKAFSEYGFFQVVNHGVSLNLMKETLEISKVFFDYSDEEKSKSRPSCPNAPLPAGYTRQPAHSRDKNEFFLTFPPGSNFNVFPQNPPQFRDLFKEMFVQMSKLGVVLESIINECLGLPTNFLKEFNDDRNSDFLVALRYFPASNNDNNGLLEHEDGNIVSLVIQDEVGGLQVHKNGEWIPVVPVEGTIVVNLGDVIQVLSNKKFKSATHRVVSTEGRNRYSYVFFHNLRGDRWIEPIPQFTKDIGEPPKYRGFLFKDYQELRMRNKTHPPSRPEDVIHISHYEMDT</sequence>
<evidence type="ECO:0000259" key="5">
    <source>
        <dbReference type="PROSITE" id="PS51471"/>
    </source>
</evidence>
<keyword evidence="2 3" id="KW-0408">Iron</keyword>
<dbReference type="GO" id="GO:0046872">
    <property type="term" value="F:metal ion binding"/>
    <property type="evidence" value="ECO:0007669"/>
    <property type="project" value="UniProtKB-KW"/>
</dbReference>
<dbReference type="InterPro" id="IPR026992">
    <property type="entry name" value="DIOX_N"/>
</dbReference>
<keyword evidence="7" id="KW-1185">Reference proteome</keyword>
<dbReference type="Gene3D" id="2.60.120.330">
    <property type="entry name" value="B-lactam Antibiotic, Isopenicillin N Synthase, Chain"/>
    <property type="match status" value="1"/>
</dbReference>
<dbReference type="InterPro" id="IPR050231">
    <property type="entry name" value="Iron_ascorbate_oxido_reductase"/>
</dbReference>
<feature type="region of interest" description="Disordered" evidence="4">
    <location>
        <begin position="1"/>
        <end position="32"/>
    </location>
</feature>
<evidence type="ECO:0000256" key="4">
    <source>
        <dbReference type="SAM" id="MobiDB-lite"/>
    </source>
</evidence>
<dbReference type="AlphaFoldDB" id="A0AAN9SZL8"/>
<dbReference type="InterPro" id="IPR027443">
    <property type="entry name" value="IPNS-like_sf"/>
</dbReference>